<dbReference type="FunFam" id="3.40.50.720:FF:000336">
    <property type="entry name" value="Aldehyde reductase"/>
    <property type="match status" value="1"/>
</dbReference>
<dbReference type="CDD" id="cd05227">
    <property type="entry name" value="AR_SDR_e"/>
    <property type="match status" value="1"/>
</dbReference>
<organism evidence="4 5">
    <name type="scientific">Bradyrhizobium shewense</name>
    <dbReference type="NCBI Taxonomy" id="1761772"/>
    <lineage>
        <taxon>Bacteria</taxon>
        <taxon>Pseudomonadati</taxon>
        <taxon>Pseudomonadota</taxon>
        <taxon>Alphaproteobacteria</taxon>
        <taxon>Hyphomicrobiales</taxon>
        <taxon>Nitrobacteraceae</taxon>
        <taxon>Bradyrhizobium</taxon>
    </lineage>
</organism>
<dbReference type="Gene3D" id="3.40.50.720">
    <property type="entry name" value="NAD(P)-binding Rossmann-like Domain"/>
    <property type="match status" value="1"/>
</dbReference>
<keyword evidence="1" id="KW-0560">Oxidoreductase</keyword>
<dbReference type="RefSeq" id="WP_245323796.1">
    <property type="nucleotide sequence ID" value="NZ_FMAI01000029.1"/>
</dbReference>
<dbReference type="EMBL" id="FMAI01000029">
    <property type="protein sequence ID" value="SCB54716.1"/>
    <property type="molecule type" value="Genomic_DNA"/>
</dbReference>
<dbReference type="Proteomes" id="UP000199184">
    <property type="component" value="Unassembled WGS sequence"/>
</dbReference>
<dbReference type="InterPro" id="IPR036291">
    <property type="entry name" value="NAD(P)-bd_dom_sf"/>
</dbReference>
<dbReference type="Pfam" id="PF01370">
    <property type="entry name" value="Epimerase"/>
    <property type="match status" value="1"/>
</dbReference>
<dbReference type="SUPFAM" id="SSF51735">
    <property type="entry name" value="NAD(P)-binding Rossmann-fold domains"/>
    <property type="match status" value="1"/>
</dbReference>
<sequence>MKKQLDSQLPQPTATVLVTGIGGFLGGHVASQLLASGYRVRGTVRSLHARDRIPSQICATAPAAAGALSFAQTDLCSDDGWDDALKGCRYVIHTASPFPAGLPDNADELIQTARDGALRVVRAAHDAGVARVVLTSSIAATNHGGGRPPYTENDWTDPTSARATPYYKSKTLAEQAAWSFARNSGLDLCVINPGMIFGPLLGPQYGTSVGLIQQMMSGKLKRVPRFGFAVVDVRDVADAHIRAMTCPDAAGERFIVCGGFFWLRDLAAVLAKSFPAYAALLPRGDVPNWMVRALVPFSGRSRMIVHELDRDLSVSAAKAHRVLNWQPRPDEDCIRASAQSLIDHRLIATP</sequence>
<evidence type="ECO:0000313" key="4">
    <source>
        <dbReference type="EMBL" id="SCB54716.1"/>
    </source>
</evidence>
<dbReference type="AlphaFoldDB" id="A0A1C3XRQ0"/>
<gene>
    <name evidence="4" type="ORF">GA0061098_102969</name>
</gene>
<dbReference type="PANTHER" id="PTHR10366">
    <property type="entry name" value="NAD DEPENDENT EPIMERASE/DEHYDRATASE"/>
    <property type="match status" value="1"/>
</dbReference>
<feature type="domain" description="NAD-dependent epimerase/dehydratase" evidence="3">
    <location>
        <begin position="16"/>
        <end position="254"/>
    </location>
</feature>
<comment type="similarity">
    <text evidence="2">Belongs to the NAD(P)-dependent epimerase/dehydratase family. Dihydroflavonol-4-reductase subfamily.</text>
</comment>
<name>A0A1C3XRQ0_9BRAD</name>
<dbReference type="InterPro" id="IPR050425">
    <property type="entry name" value="NAD(P)_dehydrat-like"/>
</dbReference>
<dbReference type="GO" id="GO:0016616">
    <property type="term" value="F:oxidoreductase activity, acting on the CH-OH group of donors, NAD or NADP as acceptor"/>
    <property type="evidence" value="ECO:0007669"/>
    <property type="project" value="TreeGrafter"/>
</dbReference>
<dbReference type="PANTHER" id="PTHR10366:SF564">
    <property type="entry name" value="STEROL-4-ALPHA-CARBOXYLATE 3-DEHYDROGENASE, DECARBOXYLATING"/>
    <property type="match status" value="1"/>
</dbReference>
<evidence type="ECO:0000256" key="2">
    <source>
        <dbReference type="ARBA" id="ARBA00023445"/>
    </source>
</evidence>
<evidence type="ECO:0000259" key="3">
    <source>
        <dbReference type="Pfam" id="PF01370"/>
    </source>
</evidence>
<proteinExistence type="inferred from homology"/>
<evidence type="ECO:0000256" key="1">
    <source>
        <dbReference type="ARBA" id="ARBA00023002"/>
    </source>
</evidence>
<evidence type="ECO:0000313" key="5">
    <source>
        <dbReference type="Proteomes" id="UP000199184"/>
    </source>
</evidence>
<reference evidence="5" key="1">
    <citation type="submission" date="2016-08" db="EMBL/GenBank/DDBJ databases">
        <authorList>
            <person name="Varghese N."/>
            <person name="Submissions Spin"/>
        </authorList>
    </citation>
    <scope>NUCLEOTIDE SEQUENCE [LARGE SCALE GENOMIC DNA]</scope>
    <source>
        <strain evidence="5">ERR11</strain>
    </source>
</reference>
<keyword evidence="5" id="KW-1185">Reference proteome</keyword>
<protein>
    <submittedName>
        <fullName evidence="4">Nucleoside-diphosphate-sugar epimerase</fullName>
    </submittedName>
</protein>
<accession>A0A1C3XRQ0</accession>
<dbReference type="InterPro" id="IPR001509">
    <property type="entry name" value="Epimerase_deHydtase"/>
</dbReference>